<dbReference type="AlphaFoldDB" id="A0A6P7ZPP6"/>
<dbReference type="GeneID" id="115481009"/>
<dbReference type="InterPro" id="IPR008758">
    <property type="entry name" value="Peptidase_S28"/>
</dbReference>
<evidence type="ECO:0000313" key="6">
    <source>
        <dbReference type="Proteomes" id="UP000515156"/>
    </source>
</evidence>
<dbReference type="PANTHER" id="PTHR11010">
    <property type="entry name" value="PROTEASE S28 PRO-X CARBOXYPEPTIDASE-RELATED"/>
    <property type="match status" value="1"/>
</dbReference>
<accession>A0A6P7ZPP6</accession>
<dbReference type="OrthoDB" id="1735038at2759"/>
<keyword evidence="5" id="KW-0325">Glycoprotein</keyword>
<evidence type="ECO:0000256" key="3">
    <source>
        <dbReference type="ARBA" id="ARBA00022729"/>
    </source>
</evidence>
<evidence type="ECO:0000256" key="1">
    <source>
        <dbReference type="ARBA" id="ARBA00011079"/>
    </source>
</evidence>
<dbReference type="InterPro" id="IPR029058">
    <property type="entry name" value="AB_hydrolase_fold"/>
</dbReference>
<organism evidence="6 7">
    <name type="scientific">Microcaecilia unicolor</name>
    <dbReference type="NCBI Taxonomy" id="1415580"/>
    <lineage>
        <taxon>Eukaryota</taxon>
        <taxon>Metazoa</taxon>
        <taxon>Chordata</taxon>
        <taxon>Craniata</taxon>
        <taxon>Vertebrata</taxon>
        <taxon>Euteleostomi</taxon>
        <taxon>Amphibia</taxon>
        <taxon>Gymnophiona</taxon>
        <taxon>Siphonopidae</taxon>
        <taxon>Microcaecilia</taxon>
    </lineage>
</organism>
<sequence>MSERNTVPCKKLMEYNFYARKLMEYNFYARKLMAYNFMHGKLAVNRSRNFQMLKRKVLQYREVQAMKDFYVQRKMHWGEAAVGWNRPTESYFRQPLDHFNRQNNATYNQRYWVNEEHWKHPQGPVFLYIGGESSLSEFSVRAGEHVELAQSHGALLVALEHRYYGNSINKDGLTNEGIRFLSSQQALADLASFHRFISEKYSLTRNNTWICFGGSYPGSLSAWFRLKFPHLVFAAVASSAPVRAELDFVGYNKVVAESLSDPVVGGSPKCLDAVAESFRTVDQMLQAGNISQLEKDFCSCEALQGIEDYTEFVGNLADIFMGTVQYNGEISSRNIGSICETMTNASLGSSYRRLVTINQEYLQSMAQPCVQNSYQKTLEELRNTSLSLVGVGERQWIFQTCTEFGYYQTCEGGSCPFSRLLTLRSQLDLCLQLFGILAEHVQEAVLFTNEYYGADRPKASRVLFVNGDIDPWHALSVLHNQSHSELAIYINGTAHCANMGSSKPLDPPALKQAKEEIAHYIGEWLKAAKKQHLED</sequence>
<dbReference type="InParanoid" id="A0A6P7ZPP6"/>
<protein>
    <submittedName>
        <fullName evidence="7">Thymus-specific serine protease-like</fullName>
    </submittedName>
</protein>
<keyword evidence="2" id="KW-0645">Protease</keyword>
<dbReference type="Pfam" id="PF05577">
    <property type="entry name" value="Peptidase_S28"/>
    <property type="match status" value="1"/>
</dbReference>
<dbReference type="Gene3D" id="1.20.120.980">
    <property type="entry name" value="Serine carboxypeptidase S28, SKS domain"/>
    <property type="match status" value="1"/>
</dbReference>
<dbReference type="Proteomes" id="UP000515156">
    <property type="component" value="Chromosome 11"/>
</dbReference>
<gene>
    <name evidence="7" type="primary">LOC115481009</name>
</gene>
<evidence type="ECO:0000256" key="5">
    <source>
        <dbReference type="ARBA" id="ARBA00023180"/>
    </source>
</evidence>
<dbReference type="PANTHER" id="PTHR11010:SF11">
    <property type="entry name" value="THYMUS-SPECIFIC SERINE PROTEASE"/>
    <property type="match status" value="1"/>
</dbReference>
<dbReference type="FunFam" id="3.40.50.1820:FF:000200">
    <property type="entry name" value="Serine protease 16"/>
    <property type="match status" value="1"/>
</dbReference>
<reference evidence="7" key="2">
    <citation type="submission" date="2025-08" db="UniProtKB">
        <authorList>
            <consortium name="RefSeq"/>
        </authorList>
    </citation>
    <scope>IDENTIFICATION</scope>
</reference>
<dbReference type="GO" id="GO:0070008">
    <property type="term" value="F:serine-type exopeptidase activity"/>
    <property type="evidence" value="ECO:0007669"/>
    <property type="project" value="InterPro"/>
</dbReference>
<evidence type="ECO:0000256" key="2">
    <source>
        <dbReference type="ARBA" id="ARBA00022670"/>
    </source>
</evidence>
<proteinExistence type="inferred from homology"/>
<evidence type="ECO:0000313" key="7">
    <source>
        <dbReference type="RefSeq" id="XP_030075855.1"/>
    </source>
</evidence>
<dbReference type="GO" id="GO:0005768">
    <property type="term" value="C:endosome"/>
    <property type="evidence" value="ECO:0007669"/>
    <property type="project" value="TreeGrafter"/>
</dbReference>
<dbReference type="FunCoup" id="A0A6P7ZPP6">
    <property type="interactions" value="848"/>
</dbReference>
<name>A0A6P7ZPP6_9AMPH</name>
<dbReference type="GO" id="GO:0006508">
    <property type="term" value="P:proteolysis"/>
    <property type="evidence" value="ECO:0007669"/>
    <property type="project" value="UniProtKB-KW"/>
</dbReference>
<dbReference type="GO" id="GO:0008239">
    <property type="term" value="F:dipeptidyl-peptidase activity"/>
    <property type="evidence" value="ECO:0007669"/>
    <property type="project" value="TreeGrafter"/>
</dbReference>
<dbReference type="KEGG" id="muo:115481009"/>
<comment type="similarity">
    <text evidence="1">Belongs to the peptidase S28 family.</text>
</comment>
<dbReference type="SUPFAM" id="SSF53474">
    <property type="entry name" value="alpha/beta-Hydrolases"/>
    <property type="match status" value="1"/>
</dbReference>
<keyword evidence="6" id="KW-1185">Reference proteome</keyword>
<dbReference type="GO" id="GO:0005764">
    <property type="term" value="C:lysosome"/>
    <property type="evidence" value="ECO:0007669"/>
    <property type="project" value="TreeGrafter"/>
</dbReference>
<dbReference type="Gene3D" id="3.40.50.1820">
    <property type="entry name" value="alpha/beta hydrolase"/>
    <property type="match status" value="1"/>
</dbReference>
<dbReference type="RefSeq" id="XP_030075855.1">
    <property type="nucleotide sequence ID" value="XM_030219995.1"/>
</dbReference>
<keyword evidence="3" id="KW-0732">Signal</keyword>
<dbReference type="InterPro" id="IPR042269">
    <property type="entry name" value="Ser_carbopepase_S28_SKS"/>
</dbReference>
<reference evidence="6" key="1">
    <citation type="submission" date="2024-06" db="UniProtKB">
        <authorList>
            <consortium name="RefSeq"/>
        </authorList>
    </citation>
    <scope>NUCLEOTIDE SEQUENCE [LARGE SCALE GENOMIC DNA]</scope>
</reference>
<keyword evidence="4" id="KW-0378">Hydrolase</keyword>
<evidence type="ECO:0000256" key="4">
    <source>
        <dbReference type="ARBA" id="ARBA00022801"/>
    </source>
</evidence>